<gene>
    <name evidence="1" type="ORF">PACLA_8A051620</name>
</gene>
<protein>
    <submittedName>
        <fullName evidence="1">Uncharacterized protein</fullName>
    </submittedName>
</protein>
<name>A0A6S7K711_PARCT</name>
<organism evidence="1 2">
    <name type="scientific">Paramuricea clavata</name>
    <name type="common">Red gorgonian</name>
    <name type="synonym">Violescent sea-whip</name>
    <dbReference type="NCBI Taxonomy" id="317549"/>
    <lineage>
        <taxon>Eukaryota</taxon>
        <taxon>Metazoa</taxon>
        <taxon>Cnidaria</taxon>
        <taxon>Anthozoa</taxon>
        <taxon>Octocorallia</taxon>
        <taxon>Malacalcyonacea</taxon>
        <taxon>Plexauridae</taxon>
        <taxon>Paramuricea</taxon>
    </lineage>
</organism>
<dbReference type="Proteomes" id="UP001152795">
    <property type="component" value="Unassembled WGS sequence"/>
</dbReference>
<evidence type="ECO:0000313" key="2">
    <source>
        <dbReference type="Proteomes" id="UP001152795"/>
    </source>
</evidence>
<evidence type="ECO:0000313" key="1">
    <source>
        <dbReference type="EMBL" id="CAB4037650.1"/>
    </source>
</evidence>
<reference evidence="1" key="1">
    <citation type="submission" date="2020-04" db="EMBL/GenBank/DDBJ databases">
        <authorList>
            <person name="Alioto T."/>
            <person name="Alioto T."/>
            <person name="Gomez Garrido J."/>
        </authorList>
    </citation>
    <scope>NUCLEOTIDE SEQUENCE</scope>
    <source>
        <strain evidence="1">A484AB</strain>
    </source>
</reference>
<keyword evidence="2" id="KW-1185">Reference proteome</keyword>
<accession>A0A6S7K711</accession>
<dbReference type="OrthoDB" id="6125732at2759"/>
<sequence>MMNGHAFNYIDRQQSQASGNSEKSHKVHCANWKEEVHLCKELKALTRQENSTIKRIFCDQKIVANKFRHRVYRTMELIKTHEELKVGMASIRSTNNSAYGKFQPKYNAPGLLFTANVDKASSLGLNVKEKFNHLLKRPVTASELRVQAWERKIQTMSSKLQRAHSAPALRPNFHSVEEKYITKLNNSKICKTVDRKSRNRYMSVKYKDVSRDVEVAKQREAVMSFIEKIKELH</sequence>
<comment type="caution">
    <text evidence="1">The sequence shown here is derived from an EMBL/GenBank/DDBJ whole genome shotgun (WGS) entry which is preliminary data.</text>
</comment>
<dbReference type="AlphaFoldDB" id="A0A6S7K711"/>
<dbReference type="EMBL" id="CACRXK020023319">
    <property type="protein sequence ID" value="CAB4037650.1"/>
    <property type="molecule type" value="Genomic_DNA"/>
</dbReference>
<proteinExistence type="predicted"/>